<name>A0A9N7W128_PLEPL</name>
<evidence type="ECO:0000313" key="2">
    <source>
        <dbReference type="Proteomes" id="UP001153269"/>
    </source>
</evidence>
<dbReference type="AlphaFoldDB" id="A0A9N7W128"/>
<organism evidence="1 2">
    <name type="scientific">Pleuronectes platessa</name>
    <name type="common">European plaice</name>
    <dbReference type="NCBI Taxonomy" id="8262"/>
    <lineage>
        <taxon>Eukaryota</taxon>
        <taxon>Metazoa</taxon>
        <taxon>Chordata</taxon>
        <taxon>Craniata</taxon>
        <taxon>Vertebrata</taxon>
        <taxon>Euteleostomi</taxon>
        <taxon>Actinopterygii</taxon>
        <taxon>Neopterygii</taxon>
        <taxon>Teleostei</taxon>
        <taxon>Neoteleostei</taxon>
        <taxon>Acanthomorphata</taxon>
        <taxon>Carangaria</taxon>
        <taxon>Pleuronectiformes</taxon>
        <taxon>Pleuronectoidei</taxon>
        <taxon>Pleuronectidae</taxon>
        <taxon>Pleuronectes</taxon>
    </lineage>
</organism>
<reference evidence="1" key="1">
    <citation type="submission" date="2020-03" db="EMBL/GenBank/DDBJ databases">
        <authorList>
            <person name="Weist P."/>
        </authorList>
    </citation>
    <scope>NUCLEOTIDE SEQUENCE</scope>
</reference>
<comment type="caution">
    <text evidence="1">The sequence shown here is derived from an EMBL/GenBank/DDBJ whole genome shotgun (WGS) entry which is preliminary data.</text>
</comment>
<dbReference type="Proteomes" id="UP001153269">
    <property type="component" value="Unassembled WGS sequence"/>
</dbReference>
<accession>A0A9N7W128</accession>
<proteinExistence type="predicted"/>
<protein>
    <submittedName>
        <fullName evidence="1">Uncharacterized protein</fullName>
    </submittedName>
</protein>
<evidence type="ECO:0000313" key="1">
    <source>
        <dbReference type="EMBL" id="CAB1458892.1"/>
    </source>
</evidence>
<sequence length="127" mass="13682">MLITASVCVCSARWLIAEKSRAAGQSLNAAETIHHHQRHLVTNPVSHSLVFPCILSALRWINQGEQPVLKPAGSVGPTEFSERLRETGTVSVLVTGSLYLVDHLTLPSWTSSLHFILAGSLQGTATT</sequence>
<keyword evidence="2" id="KW-1185">Reference proteome</keyword>
<dbReference type="EMBL" id="CADEAL010004405">
    <property type="protein sequence ID" value="CAB1458892.1"/>
    <property type="molecule type" value="Genomic_DNA"/>
</dbReference>
<gene>
    <name evidence="1" type="ORF">PLEPLA_LOCUS46726</name>
</gene>